<evidence type="ECO:0000256" key="1">
    <source>
        <dbReference type="SAM" id="MobiDB-lite"/>
    </source>
</evidence>
<dbReference type="InterPro" id="IPR025295">
    <property type="entry name" value="eCIS_core_dom"/>
</dbReference>
<accession>A0A3S0WY76</accession>
<keyword evidence="4" id="KW-1185">Reference proteome</keyword>
<comment type="caution">
    <text evidence="3">The sequence shown here is derived from an EMBL/GenBank/DDBJ whole genome shotgun (WGS) entry which is preliminary data.</text>
</comment>
<dbReference type="Pfam" id="PF13699">
    <property type="entry name" value="eCIS_core"/>
    <property type="match status" value="1"/>
</dbReference>
<name>A0A3S0WY76_9GAMM</name>
<protein>
    <submittedName>
        <fullName evidence="3">DUF4157 domain-containing protein</fullName>
    </submittedName>
</protein>
<evidence type="ECO:0000313" key="3">
    <source>
        <dbReference type="EMBL" id="RUL78929.1"/>
    </source>
</evidence>
<evidence type="ECO:0000313" key="4">
    <source>
        <dbReference type="Proteomes" id="UP000274358"/>
    </source>
</evidence>
<feature type="domain" description="eCIS core" evidence="2">
    <location>
        <begin position="76"/>
        <end position="152"/>
    </location>
</feature>
<feature type="region of interest" description="Disordered" evidence="1">
    <location>
        <begin position="194"/>
        <end position="214"/>
    </location>
</feature>
<reference evidence="3 4" key="1">
    <citation type="submission" date="2018-12" db="EMBL/GenBank/DDBJ databases">
        <title>Dyella dinghuensis sp. nov. DHOA06 and Dyella choica sp. nov. 4M-K27, isolated from forest soil.</title>
        <authorList>
            <person name="Qiu L.-H."/>
            <person name="Gao Z.-H."/>
        </authorList>
    </citation>
    <scope>NUCLEOTIDE SEQUENCE [LARGE SCALE GENOMIC DNA]</scope>
    <source>
        <strain evidence="3 4">4M-K27</strain>
    </source>
</reference>
<sequence length="485" mass="51099">MTERRGQSTAKTASTHGAVGMLLQRKCECGTHAAGGECPDCKGRRNPLQRKVDGGAMASMEAAPNVHQVIDTPGQPLDSGARQFMESGFGRNFSHVRVHTDEAAASSAHSLQAQAYTVGAHVVFANGKYAPHSTSGRHLLAHELAHVVQQQHVRGDPGSISEAGSALERDADHAADRVMTGAHPLGLMSAARPVLSRQSAPSADGGQGAGRTAGATGASAADLFSPLRLSSFPCRANAGVYQLWADRKVVVNEDCSRWLVHLNRLATPQPTCNCVRLPQQNPNLSVMALAQVDRLLTLPVDGPCDDDIGSRAFPETQPSAPGRAAAVSEQMSQTVGIGVTSHSYLTRPGATDPAREAVVQLANAYTRQYHRENRRGVELQMLDQVQISLTTGQVSVAGGGQLSYVIPFGNNRWNWAAFAQVLAGGTVGTGSPPNAQLQPTAGTQIAFQPWKWLQINAQGSVGPTLQSAGPNSIDVGGMAVIQFTQ</sequence>
<gene>
    <name evidence="3" type="ORF">EKH80_03775</name>
</gene>
<dbReference type="EMBL" id="RYYV01000002">
    <property type="protein sequence ID" value="RUL78929.1"/>
    <property type="molecule type" value="Genomic_DNA"/>
</dbReference>
<proteinExistence type="predicted"/>
<dbReference type="AlphaFoldDB" id="A0A3S0WY76"/>
<evidence type="ECO:0000259" key="2">
    <source>
        <dbReference type="Pfam" id="PF13699"/>
    </source>
</evidence>
<dbReference type="Proteomes" id="UP000274358">
    <property type="component" value="Unassembled WGS sequence"/>
</dbReference>
<organism evidence="3 4">
    <name type="scientific">Dyella choica</name>
    <dbReference type="NCBI Taxonomy" id="1927959"/>
    <lineage>
        <taxon>Bacteria</taxon>
        <taxon>Pseudomonadati</taxon>
        <taxon>Pseudomonadota</taxon>
        <taxon>Gammaproteobacteria</taxon>
        <taxon>Lysobacterales</taxon>
        <taxon>Rhodanobacteraceae</taxon>
        <taxon>Dyella</taxon>
    </lineage>
</organism>